<dbReference type="RefSeq" id="WP_096331136.1">
    <property type="nucleotide sequence ID" value="NZ_FOMX01000008.1"/>
</dbReference>
<organism evidence="8 9">
    <name type="scientific">Nannocystis exedens</name>
    <dbReference type="NCBI Taxonomy" id="54"/>
    <lineage>
        <taxon>Bacteria</taxon>
        <taxon>Pseudomonadati</taxon>
        <taxon>Myxococcota</taxon>
        <taxon>Polyangia</taxon>
        <taxon>Nannocystales</taxon>
        <taxon>Nannocystaceae</taxon>
        <taxon>Nannocystis</taxon>
    </lineage>
</organism>
<keyword evidence="2 6" id="KW-0812">Transmembrane</keyword>
<feature type="transmembrane region" description="Helical" evidence="6">
    <location>
        <begin position="6"/>
        <end position="28"/>
    </location>
</feature>
<accession>A0A1I1XQS0</accession>
<dbReference type="Pfam" id="PF02544">
    <property type="entry name" value="Steroid_dh"/>
    <property type="match status" value="1"/>
</dbReference>
<feature type="domain" description="3-oxo-5-alpha-steroid 4-dehydrogenase C-terminal" evidence="7">
    <location>
        <begin position="104"/>
        <end position="251"/>
    </location>
</feature>
<dbReference type="InterPro" id="IPR039357">
    <property type="entry name" value="SRD5A/TECR"/>
</dbReference>
<dbReference type="OrthoDB" id="9779233at2"/>
<evidence type="ECO:0000313" key="9">
    <source>
        <dbReference type="Proteomes" id="UP000199400"/>
    </source>
</evidence>
<dbReference type="InterPro" id="IPR001104">
    <property type="entry name" value="3-oxo-5_a-steroid_4-DH_C"/>
</dbReference>
<sequence>MSELEFHTLLVQGVFLVAALTVPALLFISAPYGRHARGGWGPQMDTRLAWMVMESPSVLWFSAVFFAGAHAWSLVPLLLLVLWQSHYVQRAFIFPLKIRPGGLTPVSVVAMGFAFNLVNAYVNARWVSEFGRYELSWLLDPRLWLGVGLFVLGYRINRRADAVLAALRRPGETGYKIPRGGLYELISCPNYFGELLEWTGWAIATWSVAGLSFAVFTAANLVPRALSHHKWYKQKFPDYPPGRKAVIPFVL</sequence>
<keyword evidence="9" id="KW-1185">Reference proteome</keyword>
<dbReference type="Proteomes" id="UP000199400">
    <property type="component" value="Unassembled WGS sequence"/>
</dbReference>
<evidence type="ECO:0000256" key="6">
    <source>
        <dbReference type="SAM" id="Phobius"/>
    </source>
</evidence>
<evidence type="ECO:0000256" key="4">
    <source>
        <dbReference type="ARBA" id="ARBA00023002"/>
    </source>
</evidence>
<feature type="transmembrane region" description="Helical" evidence="6">
    <location>
        <begin position="135"/>
        <end position="154"/>
    </location>
</feature>
<evidence type="ECO:0000256" key="3">
    <source>
        <dbReference type="ARBA" id="ARBA00022989"/>
    </source>
</evidence>
<dbReference type="PROSITE" id="PS50244">
    <property type="entry name" value="S5A_REDUCTASE"/>
    <property type="match status" value="1"/>
</dbReference>
<comment type="subcellular location">
    <subcellularLocation>
        <location evidence="1">Membrane</location>
        <topology evidence="1">Multi-pass membrane protein</topology>
    </subcellularLocation>
</comment>
<feature type="transmembrane region" description="Helical" evidence="6">
    <location>
        <begin position="103"/>
        <end position="123"/>
    </location>
</feature>
<keyword evidence="3 6" id="KW-1133">Transmembrane helix</keyword>
<dbReference type="FunFam" id="1.20.120.1630:FF:000002">
    <property type="entry name" value="Steroid 5 alpha-reductase 1"/>
    <property type="match status" value="1"/>
</dbReference>
<name>A0A1I1XQS0_9BACT</name>
<protein>
    <submittedName>
        <fullName evidence="8">3-oxo-5-alpha-steroid 4-dehydrogenase 1</fullName>
    </submittedName>
</protein>
<keyword evidence="5 6" id="KW-0472">Membrane</keyword>
<evidence type="ECO:0000313" key="8">
    <source>
        <dbReference type="EMBL" id="SFE09706.1"/>
    </source>
</evidence>
<proteinExistence type="predicted"/>
<dbReference type="GO" id="GO:0016020">
    <property type="term" value="C:membrane"/>
    <property type="evidence" value="ECO:0007669"/>
    <property type="project" value="UniProtKB-SubCell"/>
</dbReference>
<dbReference type="EMBL" id="FOMX01000008">
    <property type="protein sequence ID" value="SFE09706.1"/>
    <property type="molecule type" value="Genomic_DNA"/>
</dbReference>
<dbReference type="PANTHER" id="PTHR10556:SF43">
    <property type="entry name" value="STEROID 5-ALPHA-REDUCTASE DET2"/>
    <property type="match status" value="1"/>
</dbReference>
<dbReference type="STRING" id="54.SAMN02745121_03015"/>
<evidence type="ECO:0000259" key="7">
    <source>
        <dbReference type="Pfam" id="PF02544"/>
    </source>
</evidence>
<dbReference type="AlphaFoldDB" id="A0A1I1XQS0"/>
<evidence type="ECO:0000256" key="5">
    <source>
        <dbReference type="ARBA" id="ARBA00023136"/>
    </source>
</evidence>
<gene>
    <name evidence="8" type="ORF">SAMN02745121_03015</name>
</gene>
<dbReference type="GO" id="GO:0016132">
    <property type="term" value="P:brassinosteroid biosynthetic process"/>
    <property type="evidence" value="ECO:0007669"/>
    <property type="project" value="TreeGrafter"/>
</dbReference>
<feature type="transmembrane region" description="Helical" evidence="6">
    <location>
        <begin position="201"/>
        <end position="222"/>
    </location>
</feature>
<keyword evidence="4" id="KW-0560">Oxidoreductase</keyword>
<evidence type="ECO:0000256" key="1">
    <source>
        <dbReference type="ARBA" id="ARBA00004141"/>
    </source>
</evidence>
<evidence type="ECO:0000256" key="2">
    <source>
        <dbReference type="ARBA" id="ARBA00022692"/>
    </source>
</evidence>
<dbReference type="Gene3D" id="1.20.120.1630">
    <property type="match status" value="1"/>
</dbReference>
<dbReference type="PANTHER" id="PTHR10556">
    <property type="entry name" value="3-OXO-5-ALPHA-STEROID 4-DEHYDROGENASE"/>
    <property type="match status" value="1"/>
</dbReference>
<feature type="transmembrane region" description="Helical" evidence="6">
    <location>
        <begin position="58"/>
        <end position="83"/>
    </location>
</feature>
<reference evidence="9" key="1">
    <citation type="submission" date="2016-10" db="EMBL/GenBank/DDBJ databases">
        <authorList>
            <person name="Varghese N."/>
            <person name="Submissions S."/>
        </authorList>
    </citation>
    <scope>NUCLEOTIDE SEQUENCE [LARGE SCALE GENOMIC DNA]</scope>
    <source>
        <strain evidence="9">ATCC 25963</strain>
    </source>
</reference>
<dbReference type="GO" id="GO:0003865">
    <property type="term" value="F:3-oxo-5-alpha-steroid 4-dehydrogenase activity"/>
    <property type="evidence" value="ECO:0007669"/>
    <property type="project" value="InterPro"/>
</dbReference>
<dbReference type="PIRSF" id="PIRSF015596">
    <property type="entry name" value="5_alpha-SR2"/>
    <property type="match status" value="1"/>
</dbReference>
<dbReference type="InterPro" id="IPR016636">
    <property type="entry name" value="3-oxo-5-alpha-steroid_4-DH"/>
</dbReference>